<proteinExistence type="predicted"/>
<reference evidence="2 3" key="1">
    <citation type="journal article" date="2019" name="Nat. Ecol. Evol.">
        <title>Megaphylogeny resolves global patterns of mushroom evolution.</title>
        <authorList>
            <person name="Varga T."/>
            <person name="Krizsan K."/>
            <person name="Foldi C."/>
            <person name="Dima B."/>
            <person name="Sanchez-Garcia M."/>
            <person name="Sanchez-Ramirez S."/>
            <person name="Szollosi G.J."/>
            <person name="Szarkandi J.G."/>
            <person name="Papp V."/>
            <person name="Albert L."/>
            <person name="Andreopoulos W."/>
            <person name="Angelini C."/>
            <person name="Antonin V."/>
            <person name="Barry K.W."/>
            <person name="Bougher N.L."/>
            <person name="Buchanan P."/>
            <person name="Buyck B."/>
            <person name="Bense V."/>
            <person name="Catcheside P."/>
            <person name="Chovatia M."/>
            <person name="Cooper J."/>
            <person name="Damon W."/>
            <person name="Desjardin D."/>
            <person name="Finy P."/>
            <person name="Geml J."/>
            <person name="Haridas S."/>
            <person name="Hughes K."/>
            <person name="Justo A."/>
            <person name="Karasinski D."/>
            <person name="Kautmanova I."/>
            <person name="Kiss B."/>
            <person name="Kocsube S."/>
            <person name="Kotiranta H."/>
            <person name="LaButti K.M."/>
            <person name="Lechner B.E."/>
            <person name="Liimatainen K."/>
            <person name="Lipzen A."/>
            <person name="Lukacs Z."/>
            <person name="Mihaltcheva S."/>
            <person name="Morgado L.N."/>
            <person name="Niskanen T."/>
            <person name="Noordeloos M.E."/>
            <person name="Ohm R.A."/>
            <person name="Ortiz-Santana B."/>
            <person name="Ovrebo C."/>
            <person name="Racz N."/>
            <person name="Riley R."/>
            <person name="Savchenko A."/>
            <person name="Shiryaev A."/>
            <person name="Soop K."/>
            <person name="Spirin V."/>
            <person name="Szebenyi C."/>
            <person name="Tomsovsky M."/>
            <person name="Tulloss R.E."/>
            <person name="Uehling J."/>
            <person name="Grigoriev I.V."/>
            <person name="Vagvolgyi C."/>
            <person name="Papp T."/>
            <person name="Martin F.M."/>
            <person name="Miettinen O."/>
            <person name="Hibbett D.S."/>
            <person name="Nagy L.G."/>
        </authorList>
    </citation>
    <scope>NUCLEOTIDE SEQUENCE [LARGE SCALE GENOMIC DNA]</scope>
    <source>
        <strain evidence="2 3">CBS 962.96</strain>
    </source>
</reference>
<name>A0A4S8LMD4_DENBC</name>
<protein>
    <submittedName>
        <fullName evidence="2">Uncharacterized protein</fullName>
    </submittedName>
</protein>
<dbReference type="Proteomes" id="UP000297245">
    <property type="component" value="Unassembled WGS sequence"/>
</dbReference>
<dbReference type="EMBL" id="ML179335">
    <property type="protein sequence ID" value="THU90429.1"/>
    <property type="molecule type" value="Genomic_DNA"/>
</dbReference>
<evidence type="ECO:0000313" key="2">
    <source>
        <dbReference type="EMBL" id="THU90429.1"/>
    </source>
</evidence>
<evidence type="ECO:0000313" key="3">
    <source>
        <dbReference type="Proteomes" id="UP000297245"/>
    </source>
</evidence>
<evidence type="ECO:0000256" key="1">
    <source>
        <dbReference type="SAM" id="MobiDB-lite"/>
    </source>
</evidence>
<dbReference type="AlphaFoldDB" id="A0A4S8LMD4"/>
<sequence length="123" mass="13864">MVKPKGLTTAQIPKECADHQKHDLEAQKAQLELSSVMGLCRAERPNSSELGLGLGNVKVKILVSYIKCYAEWATGMQRQRYIINRSTFERKAYRSGVARTAEDRGDKQEETAPLPMVTSIRKR</sequence>
<gene>
    <name evidence="2" type="ORF">K435DRAFT_802009</name>
</gene>
<feature type="region of interest" description="Disordered" evidence="1">
    <location>
        <begin position="95"/>
        <end position="123"/>
    </location>
</feature>
<feature type="compositionally biased region" description="Basic and acidic residues" evidence="1">
    <location>
        <begin position="100"/>
        <end position="110"/>
    </location>
</feature>
<accession>A0A4S8LMD4</accession>
<organism evidence="2 3">
    <name type="scientific">Dendrothele bispora (strain CBS 962.96)</name>
    <dbReference type="NCBI Taxonomy" id="1314807"/>
    <lineage>
        <taxon>Eukaryota</taxon>
        <taxon>Fungi</taxon>
        <taxon>Dikarya</taxon>
        <taxon>Basidiomycota</taxon>
        <taxon>Agaricomycotina</taxon>
        <taxon>Agaricomycetes</taxon>
        <taxon>Agaricomycetidae</taxon>
        <taxon>Agaricales</taxon>
        <taxon>Agaricales incertae sedis</taxon>
        <taxon>Dendrothele</taxon>
    </lineage>
</organism>
<keyword evidence="3" id="KW-1185">Reference proteome</keyword>